<dbReference type="Pfam" id="PF24883">
    <property type="entry name" value="NPHP3_N"/>
    <property type="match status" value="1"/>
</dbReference>
<name>A0A0C3CJM3_HEBCY</name>
<dbReference type="InterPro" id="IPR027417">
    <property type="entry name" value="P-loop_NTPase"/>
</dbReference>
<organism evidence="3 4">
    <name type="scientific">Hebeloma cylindrosporum</name>
    <dbReference type="NCBI Taxonomy" id="76867"/>
    <lineage>
        <taxon>Eukaryota</taxon>
        <taxon>Fungi</taxon>
        <taxon>Dikarya</taxon>
        <taxon>Basidiomycota</taxon>
        <taxon>Agaricomycotina</taxon>
        <taxon>Agaricomycetes</taxon>
        <taxon>Agaricomycetidae</taxon>
        <taxon>Agaricales</taxon>
        <taxon>Agaricineae</taxon>
        <taxon>Hymenogastraceae</taxon>
        <taxon>Hebeloma</taxon>
    </lineage>
</organism>
<evidence type="ECO:0000313" key="3">
    <source>
        <dbReference type="EMBL" id="KIM44299.1"/>
    </source>
</evidence>
<evidence type="ECO:0000313" key="4">
    <source>
        <dbReference type="Proteomes" id="UP000053424"/>
    </source>
</evidence>
<proteinExistence type="predicted"/>
<reference evidence="3 4" key="1">
    <citation type="submission" date="2014-04" db="EMBL/GenBank/DDBJ databases">
        <authorList>
            <consortium name="DOE Joint Genome Institute"/>
            <person name="Kuo A."/>
            <person name="Gay G."/>
            <person name="Dore J."/>
            <person name="Kohler A."/>
            <person name="Nagy L.G."/>
            <person name="Floudas D."/>
            <person name="Copeland A."/>
            <person name="Barry K.W."/>
            <person name="Cichocki N."/>
            <person name="Veneault-Fourrey C."/>
            <person name="LaButti K."/>
            <person name="Lindquist E.A."/>
            <person name="Lipzen A."/>
            <person name="Lundell T."/>
            <person name="Morin E."/>
            <person name="Murat C."/>
            <person name="Sun H."/>
            <person name="Tunlid A."/>
            <person name="Henrissat B."/>
            <person name="Grigoriev I.V."/>
            <person name="Hibbett D.S."/>
            <person name="Martin F."/>
            <person name="Nordberg H.P."/>
            <person name="Cantor M.N."/>
            <person name="Hua S.X."/>
        </authorList>
    </citation>
    <scope>NUCLEOTIDE SEQUENCE [LARGE SCALE GENOMIC DNA]</scope>
    <source>
        <strain evidence="4">h7</strain>
    </source>
</reference>
<dbReference type="STRING" id="686832.A0A0C3CJM3"/>
<dbReference type="OrthoDB" id="3027122at2759"/>
<dbReference type="EMBL" id="KN831774">
    <property type="protein sequence ID" value="KIM44299.1"/>
    <property type="molecule type" value="Genomic_DNA"/>
</dbReference>
<dbReference type="AlphaFoldDB" id="A0A0C3CJM3"/>
<dbReference type="Proteomes" id="UP000053424">
    <property type="component" value="Unassembled WGS sequence"/>
</dbReference>
<accession>A0A0C3CJM3</accession>
<dbReference type="PANTHER" id="PTHR10039:SF17">
    <property type="entry name" value="FUNGAL STAND N-TERMINAL GOODBYE DOMAIN-CONTAINING PROTEIN-RELATED"/>
    <property type="match status" value="1"/>
</dbReference>
<feature type="domain" description="Nephrocystin 3-like N-terminal" evidence="2">
    <location>
        <begin position="72"/>
        <end position="227"/>
    </location>
</feature>
<protein>
    <recommendedName>
        <fullName evidence="2">Nephrocystin 3-like N-terminal domain-containing protein</fullName>
    </recommendedName>
</protein>
<keyword evidence="4" id="KW-1185">Reference proteome</keyword>
<dbReference type="InterPro" id="IPR056884">
    <property type="entry name" value="NPHP3-like_N"/>
</dbReference>
<reference evidence="4" key="2">
    <citation type="submission" date="2015-01" db="EMBL/GenBank/DDBJ databases">
        <title>Evolutionary Origins and Diversification of the Mycorrhizal Mutualists.</title>
        <authorList>
            <consortium name="DOE Joint Genome Institute"/>
            <consortium name="Mycorrhizal Genomics Consortium"/>
            <person name="Kohler A."/>
            <person name="Kuo A."/>
            <person name="Nagy L.G."/>
            <person name="Floudas D."/>
            <person name="Copeland A."/>
            <person name="Barry K.W."/>
            <person name="Cichocki N."/>
            <person name="Veneault-Fourrey C."/>
            <person name="LaButti K."/>
            <person name="Lindquist E.A."/>
            <person name="Lipzen A."/>
            <person name="Lundell T."/>
            <person name="Morin E."/>
            <person name="Murat C."/>
            <person name="Riley R."/>
            <person name="Ohm R."/>
            <person name="Sun H."/>
            <person name="Tunlid A."/>
            <person name="Henrissat B."/>
            <person name="Grigoriev I.V."/>
            <person name="Hibbett D.S."/>
            <person name="Martin F."/>
        </authorList>
    </citation>
    <scope>NUCLEOTIDE SEQUENCE [LARGE SCALE GENOMIC DNA]</scope>
    <source>
        <strain evidence="4">h7</strain>
    </source>
</reference>
<sequence>MPRQPQEINVHVGGGTFTHVDGNVFDRPTIFLGSGIQALNQVISHGAMHDSAERDPPPRCHPGTREKATTDIIRWIEEPIPSSSVLWVNGREGVGKSALMQLIAERGGIYFGGCFFFRRGVPGCNQKESLFSTLAYQLAMNIPGMLEHVEGVMSKDFSLPKKAADIQLQRLIVEPIRLLPLLPNRRIIIIDGLDECEGHESQRDILSLVSRVSSDLSVPIRFIIASRPEHQIYSMFNEEPLFSTTRHLVLDEEYDSDFDIQCYLQDKFGEIHTRNRDIMRQVRHPWPSACDLSILVFRASGQFIYASTVIKFVGSVGGLLSPQEKLNIILNPGPMQASAFSELDRLYTQILSAYGGSEVLVQFLGILLALEALRLSRNPICDIDVPGNLQVIADIAGLEEDKACLAVRALQSVAKIHIEPVYDNLDDMQTSGMFGYRVELSHRSFHDFLRDEARSGPYFINPKLFIGRIFCRIFEIATVSIERFKR</sequence>
<gene>
    <name evidence="3" type="ORF">M413DRAFT_378731</name>
</gene>
<dbReference type="Gene3D" id="3.40.50.300">
    <property type="entry name" value="P-loop containing nucleotide triphosphate hydrolases"/>
    <property type="match status" value="1"/>
</dbReference>
<dbReference type="SUPFAM" id="SSF52540">
    <property type="entry name" value="P-loop containing nucleoside triphosphate hydrolases"/>
    <property type="match status" value="1"/>
</dbReference>
<evidence type="ECO:0000256" key="1">
    <source>
        <dbReference type="ARBA" id="ARBA00022737"/>
    </source>
</evidence>
<evidence type="ECO:0000259" key="2">
    <source>
        <dbReference type="Pfam" id="PF24883"/>
    </source>
</evidence>
<dbReference type="HOGENOM" id="CLU_000288_6_10_1"/>
<keyword evidence="1" id="KW-0677">Repeat</keyword>
<dbReference type="PANTHER" id="PTHR10039">
    <property type="entry name" value="AMELOGENIN"/>
    <property type="match status" value="1"/>
</dbReference>